<protein>
    <submittedName>
        <fullName evidence="1">Uncharacterized protein</fullName>
    </submittedName>
</protein>
<sequence length="74" mass="7871">MALPFPVPRGAHWAVTSTAHVLVGFTGEMARVEQPRAPRAVQCSISEEEVNLGNVLAMDDPAAEHMPVIPVPNG</sequence>
<keyword evidence="2" id="KW-1185">Reference proteome</keyword>
<dbReference type="EnsemblPlants" id="ONIVA05G21980.1">
    <property type="protein sequence ID" value="ONIVA05G21980.1"/>
    <property type="gene ID" value="ONIVA05G21980"/>
</dbReference>
<name>A0A0E0HGA0_ORYNI</name>
<dbReference type="Gramene" id="ONIVA05G21980.1">
    <property type="protein sequence ID" value="ONIVA05G21980.1"/>
    <property type="gene ID" value="ONIVA05G21980"/>
</dbReference>
<accession>A0A0E0HGA0</accession>
<proteinExistence type="predicted"/>
<dbReference type="HOGENOM" id="CLU_2692012_0_0_1"/>
<evidence type="ECO:0000313" key="2">
    <source>
        <dbReference type="Proteomes" id="UP000006591"/>
    </source>
</evidence>
<reference evidence="1" key="1">
    <citation type="submission" date="2015-04" db="UniProtKB">
        <authorList>
            <consortium name="EnsemblPlants"/>
        </authorList>
    </citation>
    <scope>IDENTIFICATION</scope>
    <source>
        <strain evidence="1">SL10</strain>
    </source>
</reference>
<organism evidence="1">
    <name type="scientific">Oryza nivara</name>
    <name type="common">Indian wild rice</name>
    <name type="synonym">Oryza sativa f. spontanea</name>
    <dbReference type="NCBI Taxonomy" id="4536"/>
    <lineage>
        <taxon>Eukaryota</taxon>
        <taxon>Viridiplantae</taxon>
        <taxon>Streptophyta</taxon>
        <taxon>Embryophyta</taxon>
        <taxon>Tracheophyta</taxon>
        <taxon>Spermatophyta</taxon>
        <taxon>Magnoliopsida</taxon>
        <taxon>Liliopsida</taxon>
        <taxon>Poales</taxon>
        <taxon>Poaceae</taxon>
        <taxon>BOP clade</taxon>
        <taxon>Oryzoideae</taxon>
        <taxon>Oryzeae</taxon>
        <taxon>Oryzinae</taxon>
        <taxon>Oryza</taxon>
    </lineage>
</organism>
<reference evidence="1" key="2">
    <citation type="submission" date="2018-04" db="EMBL/GenBank/DDBJ databases">
        <title>OnivRS2 (Oryza nivara Reference Sequence Version 2).</title>
        <authorList>
            <person name="Zhang J."/>
            <person name="Kudrna D."/>
            <person name="Lee S."/>
            <person name="Talag J."/>
            <person name="Rajasekar S."/>
            <person name="Welchert J."/>
            <person name="Hsing Y.-I."/>
            <person name="Wing R.A."/>
        </authorList>
    </citation>
    <scope>NUCLEOTIDE SEQUENCE [LARGE SCALE GENOMIC DNA]</scope>
    <source>
        <strain evidence="1">SL10</strain>
    </source>
</reference>
<dbReference type="Proteomes" id="UP000006591">
    <property type="component" value="Chromosome 5"/>
</dbReference>
<evidence type="ECO:0000313" key="1">
    <source>
        <dbReference type="EnsemblPlants" id="ONIVA05G21980.1"/>
    </source>
</evidence>
<dbReference type="AlphaFoldDB" id="A0A0E0HGA0"/>